<proteinExistence type="predicted"/>
<sequence>MNGAHNVVRPLATSGRSIDAKIVHRPKNYPIDGRTVVVNPNLTPAFAGESPGDRIPAFSSTILTGTRVEEAESVLLFQVNPEIGTADGTDRAAGATGVSGIVDEPGWSMLGDLLAEAGGDGAGAGDPGPGLPFPRECPLWRGPQDDIGLMEFDPALALGRPASPGGARTFRVKVNLWFAPAGTDCFIHDRHDFIEIHSQIYGFGRMQKFTAQDHSALYEDLLMSPGQTTPTPFCRMGPGGTFVYPWHQYRADTDCVWLAVEYHAVTP</sequence>
<organism evidence="1 2">
    <name type="scientific">Sphaerisporangium aureirubrum</name>
    <dbReference type="NCBI Taxonomy" id="1544736"/>
    <lineage>
        <taxon>Bacteria</taxon>
        <taxon>Bacillati</taxon>
        <taxon>Actinomycetota</taxon>
        <taxon>Actinomycetes</taxon>
        <taxon>Streptosporangiales</taxon>
        <taxon>Streptosporangiaceae</taxon>
        <taxon>Sphaerisporangium</taxon>
    </lineage>
</organism>
<protein>
    <submittedName>
        <fullName evidence="1">Uncharacterized protein</fullName>
    </submittedName>
</protein>
<comment type="caution">
    <text evidence="1">The sequence shown here is derived from an EMBL/GenBank/DDBJ whole genome shotgun (WGS) entry which is preliminary data.</text>
</comment>
<reference evidence="2" key="1">
    <citation type="journal article" date="2019" name="Int. J. Syst. Evol. Microbiol.">
        <title>The Global Catalogue of Microorganisms (GCM) 10K type strain sequencing project: providing services to taxonomists for standard genome sequencing and annotation.</title>
        <authorList>
            <consortium name="The Broad Institute Genomics Platform"/>
            <consortium name="The Broad Institute Genome Sequencing Center for Infectious Disease"/>
            <person name="Wu L."/>
            <person name="Ma J."/>
        </authorList>
    </citation>
    <scope>NUCLEOTIDE SEQUENCE [LARGE SCALE GENOMIC DNA]</scope>
    <source>
        <strain evidence="2">JCM 30346</strain>
    </source>
</reference>
<keyword evidence="2" id="KW-1185">Reference proteome</keyword>
<evidence type="ECO:0000313" key="2">
    <source>
        <dbReference type="Proteomes" id="UP001596137"/>
    </source>
</evidence>
<dbReference type="EMBL" id="JBHSRF010000117">
    <property type="protein sequence ID" value="MFC6087137.1"/>
    <property type="molecule type" value="Genomic_DNA"/>
</dbReference>
<accession>A0ABW1NWN4</accession>
<dbReference type="RefSeq" id="WP_380763098.1">
    <property type="nucleotide sequence ID" value="NZ_JBHSRF010000117.1"/>
</dbReference>
<gene>
    <name evidence="1" type="ORF">ACFP1K_38645</name>
</gene>
<name>A0ABW1NWN4_9ACTN</name>
<dbReference type="Proteomes" id="UP001596137">
    <property type="component" value="Unassembled WGS sequence"/>
</dbReference>
<evidence type="ECO:0000313" key="1">
    <source>
        <dbReference type="EMBL" id="MFC6087137.1"/>
    </source>
</evidence>